<dbReference type="CTD" id="8229803"/>
<dbReference type="Proteomes" id="UP000009046">
    <property type="component" value="Unassembled WGS sequence"/>
</dbReference>
<reference evidence="5" key="1">
    <citation type="submission" date="2007-04" db="EMBL/GenBank/DDBJ databases">
        <title>Annotation of Pediculus humanus corporis strain USDA.</title>
        <authorList>
            <person name="Kirkness E."/>
            <person name="Hannick L."/>
            <person name="Hass B."/>
            <person name="Bruggner R."/>
            <person name="Lawson D."/>
            <person name="Bidwell S."/>
            <person name="Joardar V."/>
            <person name="Caler E."/>
            <person name="Walenz B."/>
            <person name="Inman J."/>
            <person name="Schobel S."/>
            <person name="Galinsky K."/>
            <person name="Amedeo P."/>
            <person name="Strausberg R."/>
        </authorList>
    </citation>
    <scope>NUCLEOTIDE SEQUENCE</scope>
    <source>
        <strain evidence="5">USDA</strain>
    </source>
</reference>
<dbReference type="PANTHER" id="PTHR13052:SF3">
    <property type="entry name" value="NUCLEAR FACTOR RELATED TO KAPPA-B-BINDING PROTEIN"/>
    <property type="match status" value="1"/>
</dbReference>
<sequence>MGEQFELPQGLAENADIFKEFFSISTWQSLSPSDQAHLQQFLPSFPENDSYEKNVTLKRLFNRENFKFGSPLVTFFNNLQNGHFRPDIAHLRCLMKKAERRQYREQRKRHCFELLKEVIVGRREVLEAAYNSPLGPVKIPKNYYSNNPAVDPVLQRVKKRYFQELSAVRSEVGEYSQSSEDENYQDGAPRTLSKKQKQKLNILESSLMSTGMNMVVSTMSTKPNGFDLESNVTITSNPYEINEEQFRKMLFNHKKRRMNNEKHIELNTSGITLNDVALRTQFGQKRLLAKPNGNGLGNIGYSDKHKKKSSSNNNNGFGQKLKESLDISSSSIKRAKKQEIEVDGDTKSDESTDDEVSSTVMMSESEKNIDIEYSSPTNISQSQKLLGKQNSDHKFQKSFISGSEIGSIEKMEKNDTSNLSLPLEEDNDLKYRRTSELVQDTHVSFFSLLRDIICSSPNHRMTLDKIEHHLKSWELNPISPLNDWFTLVDEPWTSLLESALSFLSADYPDLQPDDFVPYIEYKSQIQSYQWIGAGRDSDSHLLNLCSHWLDRKDDVYHSNLLGENSRNQEEVVGECLEEVEEPKGEVPNDFVPPPRCPTNWTVRLSTEEERRIFQIQELERFENPHKAFTYRMHGYESVVGPVKGIYITQTSSSVLKPRGHNLLAVNRPSYVTILALVRDAAARLPNGEGTRADICTLIRDSQYLDLSEAAENTLQSVVSGALDRLHYEVDACVKFDTKRKLWIYLHRRRSEAEMEKIHQQYQGVAKTLKKPPRKRTIKKPDSVESKDKDSLIKEGGDKRKAKTKQNMVVQPMLKNVDTQVFQNVTADTKFVDKQQKETLSETQVEDFMVMESQVLEDLMSLSCETFKTSGEPDHSAVKQEKTDIELESSETKIKTISNKMPGQSLLNQDFINKSTLVQGNNLRVLKAKQTKPGVLNLVSTGDKLQQSDGQAVIGHILKSDNRPQEIVTTAGKKIIIQTSFAGGRTPVKFVTANTNQLGRKIITTKQTSPQIQRITPSLSKVTNTSQQQIRTVGNQQQDGALHGVVKTTPATQFVQNSGIVTAHVKGLSTGTQFLTATGQKVQIIAGSQNLGQIQSIHLGGGQNILAQNVHSTSSNINAQTANLIGNIQQVQLLTSAGQIITKALPISNATEEKTSEAVKISSPTLKVGSSTVPNISTVRNAITGQQLQMTITKPTGGKTIKNVKMVTCQPSVSDSAKSMSLLTTSQQKNTNEKKEVKEQKIIVQKTSAGMAGKIGTQLLNVSSVQLLNPRTNQGQIQTITKPIITKNNAPILTGVKLVNTQQGVKMVATSSTVVQNAIQPAKPVTHISKLTSNTNQNSASTNKGQNRPAQIISMESTASLIQIPSSTDGVPQFAVVSQGNVISVAGQPRVIQTQQITNASQSQTHLATSTATINQGKAIINKNTTTPAGTGVRVSGAVNLATIAGKPMILTSGSKTQGQHPNVILTSQNPGNNQAIVLTQGNVRTQNNSGTVTLVQQGTTQQILLPAGFQGGTINLKSLPGVKVIPFTGTTQKGRQQVYARIVKTSNQNSPQPGTDNSVDEQ</sequence>
<dbReference type="VEuPathDB" id="VectorBase:PHUM299670"/>
<gene>
    <name evidence="6" type="primary">8229803</name>
    <name evidence="5" type="ORF">Phum_PHUM299670</name>
</gene>
<protein>
    <submittedName>
        <fullName evidence="5 6">Nfrkb, putative</fullName>
    </submittedName>
</protein>
<dbReference type="EMBL" id="DS235286">
    <property type="protein sequence ID" value="EEB14431.1"/>
    <property type="molecule type" value="Genomic_DNA"/>
</dbReference>
<dbReference type="InterPro" id="IPR025220">
    <property type="entry name" value="NFRKB_WH_1"/>
</dbReference>
<proteinExistence type="predicted"/>
<dbReference type="EMBL" id="AAZO01003474">
    <property type="status" value="NOT_ANNOTATED_CDS"/>
    <property type="molecule type" value="Genomic_DNA"/>
</dbReference>
<evidence type="ECO:0000313" key="6">
    <source>
        <dbReference type="EnsemblMetazoa" id="PHUM299670-PA"/>
    </source>
</evidence>
<feature type="compositionally biased region" description="Basic residues" evidence="3">
    <location>
        <begin position="767"/>
        <end position="777"/>
    </location>
</feature>
<keyword evidence="7" id="KW-1185">Reference proteome</keyword>
<feature type="compositionally biased region" description="Basic and acidic residues" evidence="3">
    <location>
        <begin position="337"/>
        <end position="350"/>
    </location>
</feature>
<dbReference type="OrthoDB" id="70874at2759"/>
<dbReference type="Gene3D" id="1.10.10.2430">
    <property type="entry name" value="NFRKB winged helix-like domain"/>
    <property type="match status" value="1"/>
</dbReference>
<keyword evidence="2" id="KW-0539">Nucleus</keyword>
<dbReference type="Pfam" id="PF25793">
    <property type="entry name" value="WHD_2nd_NFRKB"/>
    <property type="match status" value="1"/>
</dbReference>
<feature type="domain" description="DEUBAD" evidence="4">
    <location>
        <begin position="8"/>
        <end position="124"/>
    </location>
</feature>
<evidence type="ECO:0000256" key="1">
    <source>
        <dbReference type="ARBA" id="ARBA00004123"/>
    </source>
</evidence>
<dbReference type="InterPro" id="IPR038106">
    <property type="entry name" value="NFRKB_winged_sf"/>
</dbReference>
<dbReference type="RefSeq" id="XP_002427169.1">
    <property type="nucleotide sequence ID" value="XM_002427124.1"/>
</dbReference>
<accession>E0VM25</accession>
<dbReference type="GeneID" id="8229803"/>
<dbReference type="GO" id="GO:0031011">
    <property type="term" value="C:Ino80 complex"/>
    <property type="evidence" value="ECO:0007669"/>
    <property type="project" value="InterPro"/>
</dbReference>
<dbReference type="InterPro" id="IPR044867">
    <property type="entry name" value="DEUBAD_dom"/>
</dbReference>
<dbReference type="PROSITE" id="PS51916">
    <property type="entry name" value="DEUBAD"/>
    <property type="match status" value="1"/>
</dbReference>
<dbReference type="PANTHER" id="PTHR13052">
    <property type="entry name" value="NFRKB-RELATED"/>
    <property type="match status" value="1"/>
</dbReference>
<feature type="region of interest" description="Disordered" evidence="3">
    <location>
        <begin position="762"/>
        <end position="802"/>
    </location>
</feature>
<dbReference type="CDD" id="cd21865">
    <property type="entry name" value="DEUBAD_NFRKB"/>
    <property type="match status" value="1"/>
</dbReference>
<dbReference type="GO" id="GO:0002020">
    <property type="term" value="F:protease binding"/>
    <property type="evidence" value="ECO:0007669"/>
    <property type="project" value="TreeGrafter"/>
</dbReference>
<evidence type="ECO:0000256" key="3">
    <source>
        <dbReference type="SAM" id="MobiDB-lite"/>
    </source>
</evidence>
<dbReference type="eggNOG" id="KOG1927">
    <property type="taxonomic scope" value="Eukaryota"/>
</dbReference>
<organism>
    <name type="scientific">Pediculus humanus subsp. corporis</name>
    <name type="common">Body louse</name>
    <dbReference type="NCBI Taxonomy" id="121224"/>
    <lineage>
        <taxon>Eukaryota</taxon>
        <taxon>Metazoa</taxon>
        <taxon>Ecdysozoa</taxon>
        <taxon>Arthropoda</taxon>
        <taxon>Hexapoda</taxon>
        <taxon>Insecta</taxon>
        <taxon>Pterygota</taxon>
        <taxon>Neoptera</taxon>
        <taxon>Paraneoptera</taxon>
        <taxon>Psocodea</taxon>
        <taxon>Troctomorpha</taxon>
        <taxon>Phthiraptera</taxon>
        <taxon>Anoplura</taxon>
        <taxon>Pediculidae</taxon>
        <taxon>Pediculus</taxon>
    </lineage>
</organism>
<feature type="region of interest" description="Disordered" evidence="3">
    <location>
        <begin position="173"/>
        <end position="196"/>
    </location>
</feature>
<dbReference type="KEGG" id="phu:Phum_PHUM299670"/>
<dbReference type="InParanoid" id="E0VM25"/>
<feature type="compositionally biased region" description="Basic and acidic residues" evidence="3">
    <location>
        <begin position="778"/>
        <end position="798"/>
    </location>
</feature>
<reference evidence="5" key="2">
    <citation type="submission" date="2007-04" db="EMBL/GenBank/DDBJ databases">
        <title>The genome of the human body louse.</title>
        <authorList>
            <consortium name="The Human Body Louse Genome Consortium"/>
            <person name="Kirkness E."/>
            <person name="Walenz B."/>
            <person name="Hass B."/>
            <person name="Bruggner R."/>
            <person name="Strausberg R."/>
        </authorList>
    </citation>
    <scope>NUCLEOTIDE SEQUENCE</scope>
    <source>
        <strain evidence="5">USDA</strain>
    </source>
</reference>
<dbReference type="InterPro" id="IPR057748">
    <property type="entry name" value="NFRKB_WH_2"/>
</dbReference>
<evidence type="ECO:0000313" key="7">
    <source>
        <dbReference type="Proteomes" id="UP000009046"/>
    </source>
</evidence>
<feature type="region of interest" description="Disordered" evidence="3">
    <location>
        <begin position="288"/>
        <end position="368"/>
    </location>
</feature>
<reference evidence="6" key="3">
    <citation type="submission" date="2021-02" db="UniProtKB">
        <authorList>
            <consortium name="EnsemblMetazoa"/>
        </authorList>
    </citation>
    <scope>IDENTIFICATION</scope>
    <source>
        <strain evidence="6">USDA</strain>
    </source>
</reference>
<dbReference type="EnsemblMetazoa" id="PHUM299670-RA">
    <property type="protein sequence ID" value="PHUM299670-PA"/>
    <property type="gene ID" value="PHUM299670"/>
</dbReference>
<name>E0VM25_PEDHC</name>
<dbReference type="InterPro" id="IPR024867">
    <property type="entry name" value="NFRKB"/>
</dbReference>
<dbReference type="HOGENOM" id="CLU_245885_0_0_1"/>
<evidence type="ECO:0000313" key="5">
    <source>
        <dbReference type="EMBL" id="EEB14431.1"/>
    </source>
</evidence>
<evidence type="ECO:0000256" key="2">
    <source>
        <dbReference type="ARBA" id="ARBA00023242"/>
    </source>
</evidence>
<dbReference type="STRING" id="121224.E0VM25"/>
<evidence type="ECO:0000259" key="4">
    <source>
        <dbReference type="PROSITE" id="PS51916"/>
    </source>
</evidence>
<dbReference type="Pfam" id="PF14465">
    <property type="entry name" value="WHD_1st_NFRKB"/>
    <property type="match status" value="1"/>
</dbReference>
<comment type="subcellular location">
    <subcellularLocation>
        <location evidence="1">Nucleus</location>
    </subcellularLocation>
</comment>